<evidence type="ECO:0000256" key="5">
    <source>
        <dbReference type="ARBA" id="ARBA00022801"/>
    </source>
</evidence>
<dbReference type="PRINTS" id="PR00707">
    <property type="entry name" value="UBCTHYDRLASE"/>
</dbReference>
<evidence type="ECO:0000256" key="3">
    <source>
        <dbReference type="ARBA" id="ARBA00022670"/>
    </source>
</evidence>
<dbReference type="GO" id="GO:0016579">
    <property type="term" value="P:protein deubiquitination"/>
    <property type="evidence" value="ECO:0007669"/>
    <property type="project" value="InterPro"/>
</dbReference>
<evidence type="ECO:0000256" key="1">
    <source>
        <dbReference type="ARBA" id="ARBA00000707"/>
    </source>
</evidence>
<evidence type="ECO:0000313" key="14">
    <source>
        <dbReference type="EMBL" id="CAB9506551.1"/>
    </source>
</evidence>
<dbReference type="OrthoDB" id="1924260at2759"/>
<dbReference type="PANTHER" id="PTHR10589">
    <property type="entry name" value="UBIQUITIN CARBOXYL-TERMINAL HYDROLASE"/>
    <property type="match status" value="1"/>
</dbReference>
<evidence type="ECO:0000259" key="13">
    <source>
        <dbReference type="PROSITE" id="PS52048"/>
    </source>
</evidence>
<dbReference type="EC" id="3.4.19.12" evidence="7 11"/>
<evidence type="ECO:0000313" key="15">
    <source>
        <dbReference type="Proteomes" id="UP001153069"/>
    </source>
</evidence>
<feature type="active site" description="Nucleophile" evidence="8 10">
    <location>
        <position position="100"/>
    </location>
</feature>
<accession>A0A9N8DTM9</accession>
<dbReference type="PROSITE" id="PS52048">
    <property type="entry name" value="UCH_DOMAIN"/>
    <property type="match status" value="1"/>
</dbReference>
<evidence type="ECO:0000256" key="2">
    <source>
        <dbReference type="ARBA" id="ARBA00009326"/>
    </source>
</evidence>
<comment type="similarity">
    <text evidence="2 7 10 11">Belongs to the peptidase C12 family.</text>
</comment>
<keyword evidence="6 7" id="KW-0788">Thiol protease</keyword>
<evidence type="ECO:0000256" key="12">
    <source>
        <dbReference type="SAM" id="Coils"/>
    </source>
</evidence>
<dbReference type="InterPro" id="IPR017390">
    <property type="entry name" value="Ubiquitinyl_hydrolase_UCH37"/>
</dbReference>
<dbReference type="Pfam" id="PF01088">
    <property type="entry name" value="Peptidase_C12"/>
    <property type="match status" value="1"/>
</dbReference>
<dbReference type="PIRSF" id="PIRSF038120">
    <property type="entry name" value="Ubiquitinyl_hydrolase_UCH37"/>
    <property type="match status" value="1"/>
</dbReference>
<dbReference type="PROSITE" id="PS52049">
    <property type="entry name" value="ULD"/>
    <property type="match status" value="1"/>
</dbReference>
<dbReference type="InterPro" id="IPR041507">
    <property type="entry name" value="UCH_C"/>
</dbReference>
<keyword evidence="3 7" id="KW-0645">Protease</keyword>
<dbReference type="CDD" id="cd09617">
    <property type="entry name" value="Peptidase_C12_UCH37_BAP1"/>
    <property type="match status" value="1"/>
</dbReference>
<dbReference type="GO" id="GO:0004843">
    <property type="term" value="F:cysteine-type deubiquitinase activity"/>
    <property type="evidence" value="ECO:0007669"/>
    <property type="project" value="UniProtKB-UniRule"/>
</dbReference>
<reference evidence="14" key="1">
    <citation type="submission" date="2020-06" db="EMBL/GenBank/DDBJ databases">
        <authorList>
            <consortium name="Plant Systems Biology data submission"/>
        </authorList>
    </citation>
    <scope>NUCLEOTIDE SEQUENCE</scope>
    <source>
        <strain evidence="14">D6</strain>
    </source>
</reference>
<gene>
    <name evidence="14" type="ORF">SEMRO_271_G104400.1</name>
</gene>
<dbReference type="InterPro" id="IPR001578">
    <property type="entry name" value="Peptidase_C12_UCH"/>
</dbReference>
<dbReference type="PANTHER" id="PTHR10589:SF16">
    <property type="entry name" value="UBIQUITIN CARBOXYL-TERMINAL HYDROLASE ISOZYME L5"/>
    <property type="match status" value="1"/>
</dbReference>
<feature type="domain" description="UCH catalytic" evidence="13">
    <location>
        <begin position="7"/>
        <end position="240"/>
    </location>
</feature>
<evidence type="ECO:0000256" key="9">
    <source>
        <dbReference type="PIRSR" id="PIRSR038120-2"/>
    </source>
</evidence>
<evidence type="ECO:0000256" key="4">
    <source>
        <dbReference type="ARBA" id="ARBA00022786"/>
    </source>
</evidence>
<comment type="catalytic activity">
    <reaction evidence="1 7 10 11">
        <text>Thiol-dependent hydrolysis of ester, thioester, amide, peptide and isopeptide bonds formed by the C-terminal Gly of ubiquitin (a 76-residue protein attached to proteins as an intracellular targeting signal).</text>
        <dbReference type="EC" id="3.4.19.12"/>
    </reaction>
</comment>
<dbReference type="Gene3D" id="3.40.532.10">
    <property type="entry name" value="Peptidase C12, ubiquitin carboxyl-terminal hydrolase"/>
    <property type="match status" value="1"/>
</dbReference>
<evidence type="ECO:0000256" key="10">
    <source>
        <dbReference type="PROSITE-ProRule" id="PRU01393"/>
    </source>
</evidence>
<dbReference type="InterPro" id="IPR036959">
    <property type="entry name" value="Peptidase_C12_UCH_sf"/>
</dbReference>
<feature type="site" description="Transition state stabilizer" evidence="10">
    <location>
        <position position="94"/>
    </location>
</feature>
<dbReference type="InterPro" id="IPR038765">
    <property type="entry name" value="Papain-like_cys_pep_sf"/>
</dbReference>
<dbReference type="GO" id="GO:0006511">
    <property type="term" value="P:ubiquitin-dependent protein catabolic process"/>
    <property type="evidence" value="ECO:0007669"/>
    <property type="project" value="UniProtKB-UniRule"/>
</dbReference>
<protein>
    <recommendedName>
        <fullName evidence="7 11">Ubiquitin carboxyl-terminal hydrolase</fullName>
        <ecNumber evidence="7 11">3.4.19.12</ecNumber>
    </recommendedName>
</protein>
<proteinExistence type="inferred from homology"/>
<keyword evidence="15" id="KW-1185">Reference proteome</keyword>
<dbReference type="Proteomes" id="UP001153069">
    <property type="component" value="Unassembled WGS sequence"/>
</dbReference>
<comment type="caution">
    <text evidence="14">The sequence shown here is derived from an EMBL/GenBank/DDBJ whole genome shotgun (WGS) entry which is preliminary data.</text>
</comment>
<evidence type="ECO:0000256" key="7">
    <source>
        <dbReference type="PIRNR" id="PIRNR038120"/>
    </source>
</evidence>
<keyword evidence="4 7" id="KW-0833">Ubl conjugation pathway</keyword>
<sequence>MAEGGEEWCTIESDPGVFSEVLEEVGCKHVELEELWSLDEETLMTLHSTGAVYGLIFLFKWESKKNKPPASPSAKPREPLSEDVIPPNLFFAHQTMTNACATQAILSVVMNAGLTPEQLGPTLAEFHSFTMTFPPSLKGDAIASSDEIRKAHNSFKKQDAFLQEGRFHIPTGDEEAFHFVSYIPLDGTVYELDGLQKGPIPVGTFSAGEPTSWLAVAREAIQERMNASPEIKFNLMAVIQDQRLELKRKLGELENDNDKAAEHSEVVASLAAQDAKREQWKRENQQRRHNYVPLCMEIIKGLAKLGTLPELATEAKERYAEKIAKKKMKT</sequence>
<dbReference type="AlphaFoldDB" id="A0A9N8DTM9"/>
<dbReference type="GO" id="GO:0005737">
    <property type="term" value="C:cytoplasm"/>
    <property type="evidence" value="ECO:0007669"/>
    <property type="project" value="TreeGrafter"/>
</dbReference>
<evidence type="ECO:0000256" key="8">
    <source>
        <dbReference type="PIRSR" id="PIRSR038120-1"/>
    </source>
</evidence>
<evidence type="ECO:0000256" key="11">
    <source>
        <dbReference type="RuleBase" id="RU361215"/>
    </source>
</evidence>
<dbReference type="Pfam" id="PF18031">
    <property type="entry name" value="UCH_C"/>
    <property type="match status" value="1"/>
</dbReference>
<organism evidence="14 15">
    <name type="scientific">Seminavis robusta</name>
    <dbReference type="NCBI Taxonomy" id="568900"/>
    <lineage>
        <taxon>Eukaryota</taxon>
        <taxon>Sar</taxon>
        <taxon>Stramenopiles</taxon>
        <taxon>Ochrophyta</taxon>
        <taxon>Bacillariophyta</taxon>
        <taxon>Bacillariophyceae</taxon>
        <taxon>Bacillariophycidae</taxon>
        <taxon>Naviculales</taxon>
        <taxon>Naviculaceae</taxon>
        <taxon>Seminavis</taxon>
    </lineage>
</organism>
<keyword evidence="5 7" id="KW-0378">Hydrolase</keyword>
<keyword evidence="12" id="KW-0175">Coiled coil</keyword>
<evidence type="ECO:0000256" key="6">
    <source>
        <dbReference type="ARBA" id="ARBA00022807"/>
    </source>
</evidence>
<dbReference type="EMBL" id="CAICTM010000270">
    <property type="protein sequence ID" value="CAB9506551.1"/>
    <property type="molecule type" value="Genomic_DNA"/>
</dbReference>
<dbReference type="SUPFAM" id="SSF54001">
    <property type="entry name" value="Cysteine proteinases"/>
    <property type="match status" value="1"/>
</dbReference>
<feature type="site" description="Important for enzyme activity" evidence="9 10">
    <location>
        <position position="193"/>
    </location>
</feature>
<feature type="coiled-coil region" evidence="12">
    <location>
        <begin position="236"/>
        <end position="263"/>
    </location>
</feature>
<feature type="active site" description="Proton donor" evidence="8 10">
    <location>
        <position position="178"/>
    </location>
</feature>
<name>A0A9N8DTM9_9STRA</name>